<dbReference type="InterPro" id="IPR005467">
    <property type="entry name" value="His_kinase_dom"/>
</dbReference>
<dbReference type="Pfam" id="PF13188">
    <property type="entry name" value="PAS_8"/>
    <property type="match status" value="1"/>
</dbReference>
<evidence type="ECO:0000256" key="4">
    <source>
        <dbReference type="ARBA" id="ARBA00022679"/>
    </source>
</evidence>
<dbReference type="InterPro" id="IPR035965">
    <property type="entry name" value="PAS-like_dom_sf"/>
</dbReference>
<keyword evidence="4" id="KW-0808">Transferase</keyword>
<dbReference type="EMBL" id="JAGILA010000002">
    <property type="protein sequence ID" value="MBP2235582.1"/>
    <property type="molecule type" value="Genomic_DNA"/>
</dbReference>
<feature type="compositionally biased region" description="Basic and acidic residues" evidence="6">
    <location>
        <begin position="536"/>
        <end position="551"/>
    </location>
</feature>
<dbReference type="SUPFAM" id="SSF47384">
    <property type="entry name" value="Homodimeric domain of signal transducing histidine kinase"/>
    <property type="match status" value="1"/>
</dbReference>
<dbReference type="Pfam" id="PF00512">
    <property type="entry name" value="HisKA"/>
    <property type="match status" value="1"/>
</dbReference>
<dbReference type="Pfam" id="PF02518">
    <property type="entry name" value="HATPase_c"/>
    <property type="match status" value="1"/>
</dbReference>
<dbReference type="Gene3D" id="1.10.287.130">
    <property type="match status" value="1"/>
</dbReference>
<sequence length="1131" mass="121367">MPARHYPFIDIAVHQRVREHFARGDACVLFSKDLARVLWANDQGAKLFDMASVYDFIDAALDMNDLSLRQLRAAAAQLATIGDRRQLLIRISAGFRRLPLNATVELIRIQAGEDAVLFTAPHNGKTLSTKDRAAAMIAGLDGPDTHMAVLDDEGEVIAQSIGFERLGLSAPVRRTLVSAVARDKDRLIKRPVATEKGQLPAAIGRISDYPALHLLFAVEAALEGTDVEHEAQGQNDSIEVEILPPVTSDEASPPGAEEPREAAEEDVSGTSSTGEATEEAGEPIGEGEAVKTQEELDFEPAGGVEQEKTGEQVLPLDPLKATRGDREREALPPDFVFNPAGRAVRFVWKIDAEGRFSEISEEFASAVGPNAADVIGVTFEELAARYDLDPDNKINELLHRRDTWSGKTILWPVEGTALKVPVDLAALPTYSRTREFDGFRGFGIVRVADAVPDEKASGRSLGRTSDERTEPQGRGEAAEQITDAPELGEPQSDAASAEGARVVPAPGSGPEDKRAERVAAADDPFSGERPALHIVDTPERPSSDKIIDLDERRPAGGAALTRGEQAAFREIARQLAARFDAPGDIASEDKVQSATEGRLAQEETSVPAATERTGSRSETAAEDRPPPAAGAVAGPAERIGVVLSSEILDGLPVALLIHCGDELLHANPAFLRLSGYHDLQSFGREGGLAALFAHSGEHAPEADGTMTLVRASGELVQVSAYLHSIRWEGRSALMLALSPSPMPGDAAKEGEAAVTVEARLRMEIEELRSILETATDGVVVLGQDGDIRTMNRSASALFNYDEDEMRGKPFAALFAHESQKAVIDYLQGLSGHGVASVLNDGREVIGREAGGGFIPLFMTIGRLASSNGYCAVIRDITQWKRTEEELRNAKRAAETANAHKTEFLARVSHEIRTPLNAIIGFSDMMASEHFGPVGHPRYIEYAGDIGRSGRHVLDIVNDLLDISKIEAGEMELEFSAVDLNEAISEAVSLVQPQANSQRVIIRTSLSASVPEVVADGRSIKQIALNILANAIRFTPSGGQIVVSTAYEANGSVILRIRDTGIGMSRNELDQAMKPFRQVTTGGRKRGDGTGLGLPLTKAMAEANRAQFSINSAPNEGTLVEIAFPSQRVLAN</sequence>
<feature type="compositionally biased region" description="Basic and acidic residues" evidence="6">
    <location>
        <begin position="510"/>
        <end position="520"/>
    </location>
</feature>
<name>A0ABS4QY57_9HYPH</name>
<dbReference type="EC" id="2.7.13.3" evidence="2"/>
<feature type="compositionally biased region" description="Basic and acidic residues" evidence="6">
    <location>
        <begin position="464"/>
        <end position="477"/>
    </location>
</feature>
<keyword evidence="5" id="KW-0418">Kinase</keyword>
<proteinExistence type="predicted"/>
<feature type="domain" description="Histidine kinase" evidence="7">
    <location>
        <begin position="906"/>
        <end position="1127"/>
    </location>
</feature>
<dbReference type="PROSITE" id="PS50112">
    <property type="entry name" value="PAS"/>
    <property type="match status" value="1"/>
</dbReference>
<dbReference type="PANTHER" id="PTHR43047:SF72">
    <property type="entry name" value="OSMOSENSING HISTIDINE PROTEIN KINASE SLN1"/>
    <property type="match status" value="1"/>
</dbReference>
<reference evidence="9 10" key="1">
    <citation type="submission" date="2021-03" db="EMBL/GenBank/DDBJ databases">
        <title>Genomic Encyclopedia of Type Strains, Phase IV (KMG-IV): sequencing the most valuable type-strain genomes for metagenomic binning, comparative biology and taxonomic classification.</title>
        <authorList>
            <person name="Goeker M."/>
        </authorList>
    </citation>
    <scope>NUCLEOTIDE SEQUENCE [LARGE SCALE GENOMIC DNA]</scope>
    <source>
        <strain evidence="9 10">DSM 13372</strain>
    </source>
</reference>
<dbReference type="NCBIfam" id="TIGR00229">
    <property type="entry name" value="sensory_box"/>
    <property type="match status" value="1"/>
</dbReference>
<feature type="compositionally biased region" description="Basic and acidic residues" evidence="6">
    <location>
        <begin position="613"/>
        <end position="625"/>
    </location>
</feature>
<dbReference type="SMART" id="SM00388">
    <property type="entry name" value="HisKA"/>
    <property type="match status" value="1"/>
</dbReference>
<dbReference type="SUPFAM" id="SSF55785">
    <property type="entry name" value="PYP-like sensor domain (PAS domain)"/>
    <property type="match status" value="1"/>
</dbReference>
<dbReference type="Gene3D" id="3.30.565.10">
    <property type="entry name" value="Histidine kinase-like ATPase, C-terminal domain"/>
    <property type="match status" value="1"/>
</dbReference>
<organism evidence="9 10">
    <name type="scientific">Sinorhizobium kostiense</name>
    <dbReference type="NCBI Taxonomy" id="76747"/>
    <lineage>
        <taxon>Bacteria</taxon>
        <taxon>Pseudomonadati</taxon>
        <taxon>Pseudomonadota</taxon>
        <taxon>Alphaproteobacteria</taxon>
        <taxon>Hyphomicrobiales</taxon>
        <taxon>Rhizobiaceae</taxon>
        <taxon>Sinorhizobium/Ensifer group</taxon>
        <taxon>Sinorhizobium</taxon>
    </lineage>
</organism>
<comment type="catalytic activity">
    <reaction evidence="1">
        <text>ATP + protein L-histidine = ADP + protein N-phospho-L-histidine.</text>
        <dbReference type="EC" id="2.7.13.3"/>
    </reaction>
</comment>
<dbReference type="InterPro" id="IPR003661">
    <property type="entry name" value="HisK_dim/P_dom"/>
</dbReference>
<dbReference type="InterPro" id="IPR004358">
    <property type="entry name" value="Sig_transdc_His_kin-like_C"/>
</dbReference>
<accession>A0ABS4QY57</accession>
<dbReference type="SMART" id="SM00091">
    <property type="entry name" value="PAS"/>
    <property type="match status" value="3"/>
</dbReference>
<comment type="caution">
    <text evidence="9">The sequence shown here is derived from an EMBL/GenBank/DDBJ whole genome shotgun (WGS) entry which is preliminary data.</text>
</comment>
<evidence type="ECO:0000256" key="5">
    <source>
        <dbReference type="ARBA" id="ARBA00022777"/>
    </source>
</evidence>
<dbReference type="PRINTS" id="PR00344">
    <property type="entry name" value="BCTRLSENSOR"/>
</dbReference>
<keyword evidence="10" id="KW-1185">Reference proteome</keyword>
<keyword evidence="3" id="KW-0597">Phosphoprotein</keyword>
<feature type="region of interest" description="Disordered" evidence="6">
    <location>
        <begin position="227"/>
        <end position="290"/>
    </location>
</feature>
<dbReference type="InterPro" id="IPR036097">
    <property type="entry name" value="HisK_dim/P_sf"/>
</dbReference>
<dbReference type="SUPFAM" id="SSF55874">
    <property type="entry name" value="ATPase domain of HSP90 chaperone/DNA topoisomerase II/histidine kinase"/>
    <property type="match status" value="1"/>
</dbReference>
<evidence type="ECO:0000259" key="8">
    <source>
        <dbReference type="PROSITE" id="PS50112"/>
    </source>
</evidence>
<dbReference type="PANTHER" id="PTHR43047">
    <property type="entry name" value="TWO-COMPONENT HISTIDINE PROTEIN KINASE"/>
    <property type="match status" value="1"/>
</dbReference>
<dbReference type="InterPro" id="IPR036890">
    <property type="entry name" value="HATPase_C_sf"/>
</dbReference>
<dbReference type="InterPro" id="IPR003594">
    <property type="entry name" value="HATPase_dom"/>
</dbReference>
<dbReference type="PROSITE" id="PS50109">
    <property type="entry name" value="HIS_KIN"/>
    <property type="match status" value="1"/>
</dbReference>
<evidence type="ECO:0000313" key="10">
    <source>
        <dbReference type="Proteomes" id="UP000730739"/>
    </source>
</evidence>
<dbReference type="SMART" id="SM00387">
    <property type="entry name" value="HATPase_c"/>
    <property type="match status" value="1"/>
</dbReference>
<gene>
    <name evidence="9" type="ORF">J2Z31_002074</name>
</gene>
<dbReference type="InterPro" id="IPR000014">
    <property type="entry name" value="PAS"/>
</dbReference>
<evidence type="ECO:0000256" key="3">
    <source>
        <dbReference type="ARBA" id="ARBA00022553"/>
    </source>
</evidence>
<evidence type="ECO:0000256" key="6">
    <source>
        <dbReference type="SAM" id="MobiDB-lite"/>
    </source>
</evidence>
<dbReference type="Pfam" id="PF00989">
    <property type="entry name" value="PAS"/>
    <property type="match status" value="1"/>
</dbReference>
<protein>
    <recommendedName>
        <fullName evidence="2">histidine kinase</fullName>
        <ecNumber evidence="2">2.7.13.3</ecNumber>
    </recommendedName>
</protein>
<evidence type="ECO:0000313" key="9">
    <source>
        <dbReference type="EMBL" id="MBP2235582.1"/>
    </source>
</evidence>
<dbReference type="InterPro" id="IPR013767">
    <property type="entry name" value="PAS_fold"/>
</dbReference>
<dbReference type="RefSeq" id="WP_209601773.1">
    <property type="nucleotide sequence ID" value="NZ_JAGILA010000002.1"/>
</dbReference>
<evidence type="ECO:0000256" key="1">
    <source>
        <dbReference type="ARBA" id="ARBA00000085"/>
    </source>
</evidence>
<dbReference type="Proteomes" id="UP000730739">
    <property type="component" value="Unassembled WGS sequence"/>
</dbReference>
<evidence type="ECO:0000256" key="2">
    <source>
        <dbReference type="ARBA" id="ARBA00012438"/>
    </source>
</evidence>
<feature type="region of interest" description="Disordered" evidence="6">
    <location>
        <begin position="454"/>
        <end position="551"/>
    </location>
</feature>
<dbReference type="CDD" id="cd00130">
    <property type="entry name" value="PAS"/>
    <property type="match status" value="1"/>
</dbReference>
<dbReference type="Gene3D" id="3.30.450.20">
    <property type="entry name" value="PAS domain"/>
    <property type="match status" value="1"/>
</dbReference>
<feature type="region of interest" description="Disordered" evidence="6">
    <location>
        <begin position="588"/>
        <end position="632"/>
    </location>
</feature>
<feature type="domain" description="PAS" evidence="8">
    <location>
        <begin position="763"/>
        <end position="833"/>
    </location>
</feature>
<evidence type="ECO:0000259" key="7">
    <source>
        <dbReference type="PROSITE" id="PS50109"/>
    </source>
</evidence>
<dbReference type="CDD" id="cd00082">
    <property type="entry name" value="HisKA"/>
    <property type="match status" value="1"/>
</dbReference>